<evidence type="ECO:0000259" key="16">
    <source>
        <dbReference type="Pfam" id="PF12810"/>
    </source>
</evidence>
<reference evidence="17" key="2">
    <citation type="journal article" date="2007" name="Science">
        <title>Draft genome sequence of the sexually transmitted pathogen Trichomonas vaginalis.</title>
        <authorList>
            <person name="Carlton J.M."/>
            <person name="Hirt R.P."/>
            <person name="Silva J.C."/>
            <person name="Delcher A.L."/>
            <person name="Schatz M."/>
            <person name="Zhao Q."/>
            <person name="Wortman J.R."/>
            <person name="Bidwell S.L."/>
            <person name="Alsmark U.C.M."/>
            <person name="Besteiro S."/>
            <person name="Sicheritz-Ponten T."/>
            <person name="Noel C.J."/>
            <person name="Dacks J.B."/>
            <person name="Foster P.G."/>
            <person name="Simillion C."/>
            <person name="Van de Peer Y."/>
            <person name="Miranda-Saavedra D."/>
            <person name="Barton G.J."/>
            <person name="Westrop G.D."/>
            <person name="Mueller S."/>
            <person name="Dessi D."/>
            <person name="Fiori P.L."/>
            <person name="Ren Q."/>
            <person name="Paulsen I."/>
            <person name="Zhang H."/>
            <person name="Bastida-Corcuera F.D."/>
            <person name="Simoes-Barbosa A."/>
            <person name="Brown M.T."/>
            <person name="Hayes R.D."/>
            <person name="Mukherjee M."/>
            <person name="Okumura C.Y."/>
            <person name="Schneider R."/>
            <person name="Smith A.J."/>
            <person name="Vanacova S."/>
            <person name="Villalvazo M."/>
            <person name="Haas B.J."/>
            <person name="Pertea M."/>
            <person name="Feldblyum T.V."/>
            <person name="Utterback T.R."/>
            <person name="Shu C.L."/>
            <person name="Osoegawa K."/>
            <person name="de Jong P.J."/>
            <person name="Hrdy I."/>
            <person name="Horvathova L."/>
            <person name="Zubacova Z."/>
            <person name="Dolezal P."/>
            <person name="Malik S.B."/>
            <person name="Logsdon J.M. Jr."/>
            <person name="Henze K."/>
            <person name="Gupta A."/>
            <person name="Wang C.C."/>
            <person name="Dunne R.L."/>
            <person name="Upcroft J.A."/>
            <person name="Upcroft P."/>
            <person name="White O."/>
            <person name="Salzberg S.L."/>
            <person name="Tang P."/>
            <person name="Chiu C.-H."/>
            <person name="Lee Y.-S."/>
            <person name="Embley T.M."/>
            <person name="Coombs G.H."/>
            <person name="Mottram J.C."/>
            <person name="Tachezy J."/>
            <person name="Fraser-Liggett C.M."/>
            <person name="Johnson P.J."/>
        </authorList>
    </citation>
    <scope>NUCLEOTIDE SEQUENCE [LARGE SCALE GENOMIC DNA]</scope>
    <source>
        <strain evidence="17">G3</strain>
    </source>
</reference>
<dbReference type="EMBL" id="DS113779">
    <property type="protein sequence ID" value="EAX95989.1"/>
    <property type="molecule type" value="Genomic_DNA"/>
</dbReference>
<accession>A2FGH5</accession>
<dbReference type="EC" id="2.7.10.1" evidence="2"/>
<evidence type="ECO:0000313" key="18">
    <source>
        <dbReference type="Proteomes" id="UP000001542"/>
    </source>
</evidence>
<dbReference type="InterPro" id="IPR055163">
    <property type="entry name" value="ALK/LTK-like_GRD"/>
</dbReference>
<evidence type="ECO:0000256" key="10">
    <source>
        <dbReference type="ARBA" id="ARBA00022989"/>
    </source>
</evidence>
<dbReference type="GO" id="GO:0004714">
    <property type="term" value="F:transmembrane receptor protein tyrosine kinase activity"/>
    <property type="evidence" value="ECO:0007669"/>
    <property type="project" value="UniProtKB-EC"/>
</dbReference>
<keyword evidence="4" id="KW-0808">Transferase</keyword>
<dbReference type="VEuPathDB" id="TrichDB:TVAGG3_0444330"/>
<protein>
    <recommendedName>
        <fullName evidence="2">receptor protein-tyrosine kinase</fullName>
        <ecNumber evidence="2">2.7.10.1</ecNumber>
    </recommendedName>
</protein>
<dbReference type="InParanoid" id="A2FGH5"/>
<evidence type="ECO:0000256" key="2">
    <source>
        <dbReference type="ARBA" id="ARBA00011902"/>
    </source>
</evidence>
<evidence type="ECO:0000256" key="8">
    <source>
        <dbReference type="ARBA" id="ARBA00022777"/>
    </source>
</evidence>
<comment type="subcellular location">
    <subcellularLocation>
        <location evidence="1">Cell membrane</location>
        <topology evidence="1">Single-pass type I membrane protein</topology>
    </subcellularLocation>
</comment>
<evidence type="ECO:0000256" key="15">
    <source>
        <dbReference type="ARBA" id="ARBA00023180"/>
    </source>
</evidence>
<sequence length="288" mass="30404">MLNTNNLYKDSGGAGSYVKGNIKIGSPLTLYLYLGAAGEDQSSIRGHGVDQSLGGWNFGGKGGMDLFDTDHPENGAGGGGAVDIRLKYIDINIIPTNNLKFRESIDSRIIVAGSGGGAVSDNITRFANISSKFYAWGLPGGTLDSMRSKYTIGASQTMGQLGIGVDGKSTNYSVGACSGGSGSGYRGGYYEIPDPITEYFIQGGGGGSSYISGHPVCITSPYNISFTNTVMYGGNESMPQPFGGMSIGHRGNGVCRITDLSPDFISCNLLKNFNFNFVLIHNKLRRQF</sequence>
<name>A2FGH5_TRIV3</name>
<dbReference type="VEuPathDB" id="TrichDB:TVAG_052470"/>
<keyword evidence="11" id="KW-0472">Membrane</keyword>
<evidence type="ECO:0000256" key="12">
    <source>
        <dbReference type="ARBA" id="ARBA00023137"/>
    </source>
</evidence>
<keyword evidence="15" id="KW-0325">Glycoprotein</keyword>
<keyword evidence="13" id="KW-1015">Disulfide bond</keyword>
<keyword evidence="18" id="KW-1185">Reference proteome</keyword>
<keyword evidence="10" id="KW-1133">Transmembrane helix</keyword>
<keyword evidence="6" id="KW-0732">Signal</keyword>
<dbReference type="RefSeq" id="XP_001308919.1">
    <property type="nucleotide sequence ID" value="XM_001308918.1"/>
</dbReference>
<gene>
    <name evidence="17" type="ORF">TVAG_052470</name>
</gene>
<keyword evidence="5" id="KW-0812">Transmembrane</keyword>
<keyword evidence="12" id="KW-0829">Tyrosine-protein kinase</keyword>
<feature type="domain" description="ALK/LTK-like glycine-rich" evidence="16">
    <location>
        <begin position="10"/>
        <end position="258"/>
    </location>
</feature>
<keyword evidence="8" id="KW-0418">Kinase</keyword>
<reference evidence="17" key="1">
    <citation type="submission" date="2006-10" db="EMBL/GenBank/DDBJ databases">
        <authorList>
            <person name="Amadeo P."/>
            <person name="Zhao Q."/>
            <person name="Wortman J."/>
            <person name="Fraser-Liggett C."/>
            <person name="Carlton J."/>
        </authorList>
    </citation>
    <scope>NUCLEOTIDE SEQUENCE</scope>
    <source>
        <strain evidence="17">G3</strain>
    </source>
</reference>
<dbReference type="GO" id="GO:0005886">
    <property type="term" value="C:plasma membrane"/>
    <property type="evidence" value="ECO:0007669"/>
    <property type="project" value="UniProtKB-SubCell"/>
</dbReference>
<evidence type="ECO:0000256" key="6">
    <source>
        <dbReference type="ARBA" id="ARBA00022729"/>
    </source>
</evidence>
<keyword evidence="3" id="KW-1003">Cell membrane</keyword>
<keyword evidence="7" id="KW-0547">Nucleotide-binding</keyword>
<evidence type="ECO:0000256" key="1">
    <source>
        <dbReference type="ARBA" id="ARBA00004251"/>
    </source>
</evidence>
<evidence type="ECO:0000256" key="11">
    <source>
        <dbReference type="ARBA" id="ARBA00023136"/>
    </source>
</evidence>
<evidence type="ECO:0000256" key="5">
    <source>
        <dbReference type="ARBA" id="ARBA00022692"/>
    </source>
</evidence>
<dbReference type="Proteomes" id="UP000001542">
    <property type="component" value="Unassembled WGS sequence"/>
</dbReference>
<evidence type="ECO:0000256" key="14">
    <source>
        <dbReference type="ARBA" id="ARBA00023170"/>
    </source>
</evidence>
<dbReference type="Pfam" id="PF12810">
    <property type="entry name" value="ALK_LTK_GRD"/>
    <property type="match status" value="1"/>
</dbReference>
<evidence type="ECO:0000256" key="3">
    <source>
        <dbReference type="ARBA" id="ARBA00022475"/>
    </source>
</evidence>
<keyword evidence="9" id="KW-0067">ATP-binding</keyword>
<dbReference type="AlphaFoldDB" id="A2FGH5"/>
<evidence type="ECO:0000256" key="7">
    <source>
        <dbReference type="ARBA" id="ARBA00022741"/>
    </source>
</evidence>
<organism evidence="17 18">
    <name type="scientific">Trichomonas vaginalis (strain ATCC PRA-98 / G3)</name>
    <dbReference type="NCBI Taxonomy" id="412133"/>
    <lineage>
        <taxon>Eukaryota</taxon>
        <taxon>Metamonada</taxon>
        <taxon>Parabasalia</taxon>
        <taxon>Trichomonadida</taxon>
        <taxon>Trichomonadidae</taxon>
        <taxon>Trichomonas</taxon>
    </lineage>
</organism>
<proteinExistence type="predicted"/>
<keyword evidence="14" id="KW-0675">Receptor</keyword>
<dbReference type="KEGG" id="tva:4753754"/>
<dbReference type="GO" id="GO:0005524">
    <property type="term" value="F:ATP binding"/>
    <property type="evidence" value="ECO:0007669"/>
    <property type="project" value="UniProtKB-KW"/>
</dbReference>
<evidence type="ECO:0000256" key="9">
    <source>
        <dbReference type="ARBA" id="ARBA00022840"/>
    </source>
</evidence>
<evidence type="ECO:0000256" key="13">
    <source>
        <dbReference type="ARBA" id="ARBA00023157"/>
    </source>
</evidence>
<evidence type="ECO:0000313" key="17">
    <source>
        <dbReference type="EMBL" id="EAX95989.1"/>
    </source>
</evidence>
<evidence type="ECO:0000256" key="4">
    <source>
        <dbReference type="ARBA" id="ARBA00022679"/>
    </source>
</evidence>